<evidence type="ECO:0000313" key="1">
    <source>
        <dbReference type="EMBL" id="OXU29006.1"/>
    </source>
</evidence>
<name>A0A232FE06_9HYME</name>
<accession>A0A232FE06</accession>
<proteinExistence type="predicted"/>
<dbReference type="AlphaFoldDB" id="A0A232FE06"/>
<reference evidence="1 2" key="1">
    <citation type="journal article" date="2017" name="Curr. Biol.">
        <title>The Evolution of Venom by Co-option of Single-Copy Genes.</title>
        <authorList>
            <person name="Martinson E.O."/>
            <person name="Mrinalini"/>
            <person name="Kelkar Y.D."/>
            <person name="Chang C.H."/>
            <person name="Werren J.H."/>
        </authorList>
    </citation>
    <scope>NUCLEOTIDE SEQUENCE [LARGE SCALE GENOMIC DNA]</scope>
    <source>
        <strain evidence="1 2">Alberta</strain>
        <tissue evidence="1">Whole body</tissue>
    </source>
</reference>
<gene>
    <name evidence="1" type="ORF">TSAR_014432</name>
</gene>
<comment type="caution">
    <text evidence="1">The sequence shown here is derived from an EMBL/GenBank/DDBJ whole genome shotgun (WGS) entry which is preliminary data.</text>
</comment>
<feature type="non-terminal residue" evidence="1">
    <location>
        <position position="151"/>
    </location>
</feature>
<sequence>MQSLKYNRIQNILSLIDCFKRQQNEEAFYNHQAGTSINVQVILDADNIIKTIRVCPGSATDSFIWQFSDSQQERDNGYTASPILLTLIVSALEGSLEIDYTYEYVTTRLFWNLDSSLARYEQSTKIDLLSRENYQNNYCMCNFTQLSKTKW</sequence>
<protein>
    <submittedName>
        <fullName evidence="1">Uncharacterized protein</fullName>
    </submittedName>
</protein>
<dbReference type="EMBL" id="NNAY01000348">
    <property type="protein sequence ID" value="OXU29006.1"/>
    <property type="molecule type" value="Genomic_DNA"/>
</dbReference>
<organism evidence="1 2">
    <name type="scientific">Trichomalopsis sarcophagae</name>
    <dbReference type="NCBI Taxonomy" id="543379"/>
    <lineage>
        <taxon>Eukaryota</taxon>
        <taxon>Metazoa</taxon>
        <taxon>Ecdysozoa</taxon>
        <taxon>Arthropoda</taxon>
        <taxon>Hexapoda</taxon>
        <taxon>Insecta</taxon>
        <taxon>Pterygota</taxon>
        <taxon>Neoptera</taxon>
        <taxon>Endopterygota</taxon>
        <taxon>Hymenoptera</taxon>
        <taxon>Apocrita</taxon>
        <taxon>Proctotrupomorpha</taxon>
        <taxon>Chalcidoidea</taxon>
        <taxon>Pteromalidae</taxon>
        <taxon>Pteromalinae</taxon>
        <taxon>Trichomalopsis</taxon>
    </lineage>
</organism>
<dbReference type="Proteomes" id="UP000215335">
    <property type="component" value="Unassembled WGS sequence"/>
</dbReference>
<evidence type="ECO:0000313" key="2">
    <source>
        <dbReference type="Proteomes" id="UP000215335"/>
    </source>
</evidence>
<keyword evidence="2" id="KW-1185">Reference proteome</keyword>